<dbReference type="SUPFAM" id="SSF53254">
    <property type="entry name" value="Phosphoglycerate mutase-like"/>
    <property type="match status" value="1"/>
</dbReference>
<dbReference type="Gene3D" id="3.40.50.1240">
    <property type="entry name" value="Phosphoglycerate mutase-like"/>
    <property type="match status" value="1"/>
</dbReference>
<dbReference type="Proteomes" id="UP001528672">
    <property type="component" value="Unassembled WGS sequence"/>
</dbReference>
<keyword evidence="2" id="KW-1185">Reference proteome</keyword>
<protein>
    <submittedName>
        <fullName evidence="1">Histidine phosphatase family protein</fullName>
    </submittedName>
</protein>
<dbReference type="Pfam" id="PF00300">
    <property type="entry name" value="His_Phos_1"/>
    <property type="match status" value="1"/>
</dbReference>
<dbReference type="EMBL" id="JAQSIO010000001">
    <property type="protein sequence ID" value="MDD0813406.1"/>
    <property type="molecule type" value="Genomic_DNA"/>
</dbReference>
<reference evidence="1 2" key="1">
    <citation type="submission" date="2023-02" db="EMBL/GenBank/DDBJ databases">
        <title>Bacterial whole genome sequence for Curvibacter sp. HBC28.</title>
        <authorList>
            <person name="Le V."/>
            <person name="Ko S.-R."/>
            <person name="Ahn C.-Y."/>
            <person name="Oh H.-M."/>
        </authorList>
    </citation>
    <scope>NUCLEOTIDE SEQUENCE [LARGE SCALE GENOMIC DNA]</scope>
    <source>
        <strain evidence="1 2">HBC28</strain>
    </source>
</reference>
<proteinExistence type="predicted"/>
<accession>A0ABT5ME71</accession>
<dbReference type="InterPro" id="IPR029033">
    <property type="entry name" value="His_PPase_superfam"/>
</dbReference>
<comment type="caution">
    <text evidence="1">The sequence shown here is derived from an EMBL/GenBank/DDBJ whole genome shotgun (WGS) entry which is preliminary data.</text>
</comment>
<gene>
    <name evidence="1" type="ORF">PSQ39_02060</name>
</gene>
<dbReference type="SMART" id="SM00855">
    <property type="entry name" value="PGAM"/>
    <property type="match status" value="1"/>
</dbReference>
<evidence type="ECO:0000313" key="1">
    <source>
        <dbReference type="EMBL" id="MDD0813406.1"/>
    </source>
</evidence>
<dbReference type="InterPro" id="IPR013078">
    <property type="entry name" value="His_Pase_superF_clade-1"/>
</dbReference>
<dbReference type="RefSeq" id="WP_273924929.1">
    <property type="nucleotide sequence ID" value="NZ_JAQSIO010000001.1"/>
</dbReference>
<organism evidence="1 2">
    <name type="scientific">Curvibacter microcysteis</name>
    <dbReference type="NCBI Taxonomy" id="3026419"/>
    <lineage>
        <taxon>Bacteria</taxon>
        <taxon>Pseudomonadati</taxon>
        <taxon>Pseudomonadota</taxon>
        <taxon>Betaproteobacteria</taxon>
        <taxon>Burkholderiales</taxon>
        <taxon>Comamonadaceae</taxon>
        <taxon>Curvibacter</taxon>
    </lineage>
</organism>
<sequence>MSALWLVRHPRALVAPGVCYGRLDVAADPEHQRQVRDQLAEQLPWGAALHHSPRQRCAKLAQALREVRPDLQSASPAGGDPDLAEMDFGSWEGQTWDALGEAALSAWTAQFADHAPGGGETVNQVMQRVERALQRTRVQTPEGQAAVWITHAGVIRAVQLLRQGVRHVERATQWPTQGPACGEWQCCEGP</sequence>
<evidence type="ECO:0000313" key="2">
    <source>
        <dbReference type="Proteomes" id="UP001528672"/>
    </source>
</evidence>
<name>A0ABT5ME71_9BURK</name>